<evidence type="ECO:0000256" key="3">
    <source>
        <dbReference type="ARBA" id="ARBA00022692"/>
    </source>
</evidence>
<sequence>MCLTLAAWGWLSNLIVFLMEEFNVKSVDAALISNVVNGCLNLFPIVGAIIADSSTGLCKSPSTTQSAVLYSGLALLSAGVGGTRFTIATTGANQFDKQEDRDTFFNWYFFIMYVSAVIGSTAIVYVEDNVSWALGFVLCFLASLIGLAIFLSGKRFYCHDKPQGSPFLNLARVVVACFRKRKVLISSRSEDYYYGDAGKAEIVATTPAKNFGFLSRAALKTEGDLKPDGSVAKLWRLCTMQQVEDLKALIRILPLWSSGVFLSTPITIQASLTVLQALTMDRHLGSHFKIPAGSFQVLVFITSSISVILVDRFLYPMWRMPTGRSPTPLQRIGVGHVLNVLGMAVSALVESKRLNVAHNHGSNLVPMLALWLFPQLVLVGIGEAFHFPGLVGFYYQEFPMSLKSTATAMVSITIAVAYFLSSVVIDLVRRITGWLPDDINKGRLGNVYWFDDQGRDVANSGPDM</sequence>
<evidence type="ECO:0000313" key="8">
    <source>
        <dbReference type="EMBL" id="GMN24858.1"/>
    </source>
</evidence>
<feature type="transmembrane region" description="Helical" evidence="6">
    <location>
        <begin position="369"/>
        <end position="394"/>
    </location>
</feature>
<feature type="transmembrane region" description="Helical" evidence="6">
    <location>
        <begin position="107"/>
        <end position="126"/>
    </location>
</feature>
<feature type="transmembrane region" description="Helical" evidence="6">
    <location>
        <begin position="406"/>
        <end position="425"/>
    </location>
</feature>
<gene>
    <name evidence="8" type="ORF">TIFTF001_049174</name>
</gene>
<dbReference type="GO" id="GO:0022857">
    <property type="term" value="F:transmembrane transporter activity"/>
    <property type="evidence" value="ECO:0007669"/>
    <property type="project" value="InterPro"/>
</dbReference>
<protein>
    <submittedName>
        <fullName evidence="8">Uncharacterized protein</fullName>
    </submittedName>
</protein>
<comment type="similarity">
    <text evidence="2">Belongs to the major facilitator superfamily. Proton-dependent oligopeptide transporter (POT/PTR) (TC 2.A.17) family.</text>
</comment>
<keyword evidence="9" id="KW-1185">Reference proteome</keyword>
<feature type="transmembrane region" description="Helical" evidence="6">
    <location>
        <begin position="290"/>
        <end position="310"/>
    </location>
</feature>
<proteinExistence type="inferred from homology"/>
<evidence type="ECO:0000256" key="4">
    <source>
        <dbReference type="ARBA" id="ARBA00022989"/>
    </source>
</evidence>
<evidence type="ECO:0000256" key="5">
    <source>
        <dbReference type="ARBA" id="ARBA00023136"/>
    </source>
</evidence>
<feature type="transmembrane region" description="Helical" evidence="6">
    <location>
        <begin position="132"/>
        <end position="151"/>
    </location>
</feature>
<comment type="subcellular location">
    <subcellularLocation>
        <location evidence="1">Membrane</location>
        <topology evidence="1">Multi-pass membrane protein</topology>
    </subcellularLocation>
</comment>
<evidence type="ECO:0000256" key="6">
    <source>
        <dbReference type="SAM" id="Phobius"/>
    </source>
</evidence>
<organism evidence="8 9">
    <name type="scientific">Ficus carica</name>
    <name type="common">Common fig</name>
    <dbReference type="NCBI Taxonomy" id="3494"/>
    <lineage>
        <taxon>Eukaryota</taxon>
        <taxon>Viridiplantae</taxon>
        <taxon>Streptophyta</taxon>
        <taxon>Embryophyta</taxon>
        <taxon>Tracheophyta</taxon>
        <taxon>Spermatophyta</taxon>
        <taxon>Magnoliopsida</taxon>
        <taxon>eudicotyledons</taxon>
        <taxon>Gunneridae</taxon>
        <taxon>Pentapetalae</taxon>
        <taxon>rosids</taxon>
        <taxon>fabids</taxon>
        <taxon>Rosales</taxon>
        <taxon>Moraceae</taxon>
        <taxon>Ficeae</taxon>
        <taxon>Ficus</taxon>
    </lineage>
</organism>
<feature type="chain" id="PRO_5041680797" evidence="7">
    <location>
        <begin position="30"/>
        <end position="464"/>
    </location>
</feature>
<keyword evidence="5 6" id="KW-0472">Membrane</keyword>
<name>A0AA87YWU5_FICCA</name>
<dbReference type="Proteomes" id="UP001187192">
    <property type="component" value="Unassembled WGS sequence"/>
</dbReference>
<keyword evidence="3 6" id="KW-0812">Transmembrane</keyword>
<evidence type="ECO:0000256" key="1">
    <source>
        <dbReference type="ARBA" id="ARBA00004141"/>
    </source>
</evidence>
<dbReference type="Pfam" id="PF00854">
    <property type="entry name" value="PTR2"/>
    <property type="match status" value="1"/>
</dbReference>
<dbReference type="SUPFAM" id="SSF103473">
    <property type="entry name" value="MFS general substrate transporter"/>
    <property type="match status" value="1"/>
</dbReference>
<evidence type="ECO:0000256" key="2">
    <source>
        <dbReference type="ARBA" id="ARBA00005982"/>
    </source>
</evidence>
<dbReference type="EMBL" id="BTGU01006884">
    <property type="protein sequence ID" value="GMN24858.1"/>
    <property type="molecule type" value="Genomic_DNA"/>
</dbReference>
<dbReference type="InterPro" id="IPR036259">
    <property type="entry name" value="MFS_trans_sf"/>
</dbReference>
<feature type="signal peptide" evidence="7">
    <location>
        <begin position="1"/>
        <end position="29"/>
    </location>
</feature>
<comment type="caution">
    <text evidence="8">The sequence shown here is derived from an EMBL/GenBank/DDBJ whole genome shotgun (WGS) entry which is preliminary data.</text>
</comment>
<reference evidence="8" key="1">
    <citation type="submission" date="2023-07" db="EMBL/GenBank/DDBJ databases">
        <title>draft genome sequence of fig (Ficus carica).</title>
        <authorList>
            <person name="Takahashi T."/>
            <person name="Nishimura K."/>
        </authorList>
    </citation>
    <scope>NUCLEOTIDE SEQUENCE</scope>
</reference>
<dbReference type="InterPro" id="IPR000109">
    <property type="entry name" value="POT_fam"/>
</dbReference>
<keyword evidence="4 6" id="KW-1133">Transmembrane helix</keyword>
<evidence type="ECO:0000256" key="7">
    <source>
        <dbReference type="SAM" id="SignalP"/>
    </source>
</evidence>
<feature type="transmembrane region" description="Helical" evidence="6">
    <location>
        <begin position="255"/>
        <end position="278"/>
    </location>
</feature>
<dbReference type="Gene3D" id="1.20.1250.20">
    <property type="entry name" value="MFS general substrate transporter like domains"/>
    <property type="match status" value="1"/>
</dbReference>
<dbReference type="GO" id="GO:0016020">
    <property type="term" value="C:membrane"/>
    <property type="evidence" value="ECO:0007669"/>
    <property type="project" value="UniProtKB-SubCell"/>
</dbReference>
<accession>A0AA87YWU5</accession>
<evidence type="ECO:0000313" key="9">
    <source>
        <dbReference type="Proteomes" id="UP001187192"/>
    </source>
</evidence>
<dbReference type="PANTHER" id="PTHR11654">
    <property type="entry name" value="OLIGOPEPTIDE TRANSPORTER-RELATED"/>
    <property type="match status" value="1"/>
</dbReference>
<feature type="transmembrane region" description="Helical" evidence="6">
    <location>
        <begin position="67"/>
        <end position="87"/>
    </location>
</feature>
<keyword evidence="7" id="KW-0732">Signal</keyword>
<dbReference type="AlphaFoldDB" id="A0AA87YWU5"/>